<name>A0A6I4VRG4_9BACL</name>
<reference evidence="1 2" key="1">
    <citation type="submission" date="2019-12" db="EMBL/GenBank/DDBJ databases">
        <title>Whole-genome analyses of novel actinobacteria.</title>
        <authorList>
            <person name="Sahin N."/>
            <person name="Saygin H."/>
        </authorList>
    </citation>
    <scope>NUCLEOTIDE SEQUENCE [LARGE SCALE GENOMIC DNA]</scope>
    <source>
        <strain evidence="1 2">KC615</strain>
    </source>
</reference>
<comment type="caution">
    <text evidence="1">The sequence shown here is derived from an EMBL/GenBank/DDBJ whole genome shotgun (WGS) entry which is preliminary data.</text>
</comment>
<evidence type="ECO:0000313" key="2">
    <source>
        <dbReference type="Proteomes" id="UP000430692"/>
    </source>
</evidence>
<proteinExistence type="predicted"/>
<dbReference type="RefSeq" id="WP_160799400.1">
    <property type="nucleotide sequence ID" value="NZ_WUUL01000001.1"/>
</dbReference>
<evidence type="ECO:0000313" key="1">
    <source>
        <dbReference type="EMBL" id="MXQ52370.1"/>
    </source>
</evidence>
<dbReference type="AlphaFoldDB" id="A0A6I4VRG4"/>
<keyword evidence="2" id="KW-1185">Reference proteome</keyword>
<organism evidence="1 2">
    <name type="scientific">Shimazuella alba</name>
    <dbReference type="NCBI Taxonomy" id="2690964"/>
    <lineage>
        <taxon>Bacteria</taxon>
        <taxon>Bacillati</taxon>
        <taxon>Bacillota</taxon>
        <taxon>Bacilli</taxon>
        <taxon>Bacillales</taxon>
        <taxon>Thermoactinomycetaceae</taxon>
        <taxon>Shimazuella</taxon>
    </lineage>
</organism>
<dbReference type="EMBL" id="WUUL01000001">
    <property type="protein sequence ID" value="MXQ52370.1"/>
    <property type="molecule type" value="Genomic_DNA"/>
</dbReference>
<sequence length="98" mass="11363">MAQQLALNTENGTTIKVEGTEIVFVFDGHEVTLSEDGTCFRVESEVNQNPTPYWVQTPRENSRVRIFNWWLKVEDGVLLALMDEERKQWEATVYSNLL</sequence>
<accession>A0A6I4VRG4</accession>
<gene>
    <name evidence="1" type="ORF">GSM42_01100</name>
</gene>
<protein>
    <submittedName>
        <fullName evidence="1">Uncharacterized protein</fullName>
    </submittedName>
</protein>
<dbReference type="Proteomes" id="UP000430692">
    <property type="component" value="Unassembled WGS sequence"/>
</dbReference>